<feature type="transmembrane region" description="Helical" evidence="6">
    <location>
        <begin position="149"/>
        <end position="168"/>
    </location>
</feature>
<evidence type="ECO:0000313" key="7">
    <source>
        <dbReference type="EMBL" id="GFG72986.1"/>
    </source>
</evidence>
<keyword evidence="2" id="KW-1003">Cell membrane</keyword>
<comment type="caution">
    <text evidence="7">The sequence shown here is derived from an EMBL/GenBank/DDBJ whole genome shotgun (WGS) entry which is preliminary data.</text>
</comment>
<keyword evidence="4 6" id="KW-1133">Transmembrane helix</keyword>
<keyword evidence="8" id="KW-1185">Reference proteome</keyword>
<dbReference type="NCBIfam" id="TIGR00766">
    <property type="entry name" value="inner membrane protein YhjD"/>
    <property type="match status" value="1"/>
</dbReference>
<reference evidence="7 8" key="1">
    <citation type="journal article" date="2019" name="Emerg. Microbes Infect.">
        <title>Comprehensive subspecies identification of 175 nontuberculous mycobacteria species based on 7547 genomic profiles.</title>
        <authorList>
            <person name="Matsumoto Y."/>
            <person name="Kinjo T."/>
            <person name="Motooka D."/>
            <person name="Nabeya D."/>
            <person name="Jung N."/>
            <person name="Uechi K."/>
            <person name="Horii T."/>
            <person name="Iida T."/>
            <person name="Fujita J."/>
            <person name="Nakamura S."/>
        </authorList>
    </citation>
    <scope>NUCLEOTIDE SEQUENCE [LARGE SCALE GENOMIC DNA]</scope>
    <source>
        <strain evidence="7 8">JCM 17322</strain>
    </source>
</reference>
<accession>A0A7I9XUF0</accession>
<dbReference type="Proteomes" id="UP000465361">
    <property type="component" value="Unassembled WGS sequence"/>
</dbReference>
<evidence type="ECO:0000256" key="5">
    <source>
        <dbReference type="ARBA" id="ARBA00023136"/>
    </source>
</evidence>
<evidence type="ECO:0000313" key="8">
    <source>
        <dbReference type="Proteomes" id="UP000465361"/>
    </source>
</evidence>
<dbReference type="Pfam" id="PF03631">
    <property type="entry name" value="Virul_fac_BrkB"/>
    <property type="match status" value="1"/>
</dbReference>
<name>A0A7I9XUF0_9MYCO</name>
<dbReference type="InterPro" id="IPR017039">
    <property type="entry name" value="Virul_fac_BrkB"/>
</dbReference>
<gene>
    <name evidence="7" type="ORF">MBOT_03510</name>
</gene>
<proteinExistence type="predicted"/>
<dbReference type="PANTHER" id="PTHR30213">
    <property type="entry name" value="INNER MEMBRANE PROTEIN YHJD"/>
    <property type="match status" value="1"/>
</dbReference>
<dbReference type="PIRSF" id="PIRSF035875">
    <property type="entry name" value="RNase_BN"/>
    <property type="match status" value="1"/>
</dbReference>
<evidence type="ECO:0000256" key="4">
    <source>
        <dbReference type="ARBA" id="ARBA00022989"/>
    </source>
</evidence>
<evidence type="ECO:0000256" key="6">
    <source>
        <dbReference type="SAM" id="Phobius"/>
    </source>
</evidence>
<evidence type="ECO:0000256" key="1">
    <source>
        <dbReference type="ARBA" id="ARBA00004651"/>
    </source>
</evidence>
<dbReference type="GO" id="GO:0005886">
    <property type="term" value="C:plasma membrane"/>
    <property type="evidence" value="ECO:0007669"/>
    <property type="project" value="UniProtKB-SubCell"/>
</dbReference>
<dbReference type="AlphaFoldDB" id="A0A7I9XUF0"/>
<sequence length="314" mass="33111">MSKPAKPTIVARMRARYGWFDHVLRANERFNAGNGNFLAAGLTYYTIFALFPLLMVGFAVVGFMLSRRPDLLTRIDGRIRASVSGELGQQLIGLMNAAIDSRTSVGAVGLATAAWAGLSWMANLREALSCMWKCQARPAGLARTKLSDLAAMLSAFLVTVAAIALTTLGDATVMARMLRWVGIHDLPGLGVILRGVSLLMSVLVSWLLSTWMIARLPRARVSLAISVRAGLLAAVGFGLFAQIASVYLRAVLRTPAGATFGPVLGVMVFAYITARLILFAAAWAATLAESAAVPDPRGAGNSCGTGSFPAGPAA</sequence>
<protein>
    <submittedName>
        <fullName evidence="7">Inner membrane protein YhjD</fullName>
    </submittedName>
</protein>
<evidence type="ECO:0000256" key="2">
    <source>
        <dbReference type="ARBA" id="ARBA00022475"/>
    </source>
</evidence>
<organism evidence="7 8">
    <name type="scientific">Mycobacterium botniense</name>
    <dbReference type="NCBI Taxonomy" id="84962"/>
    <lineage>
        <taxon>Bacteria</taxon>
        <taxon>Bacillati</taxon>
        <taxon>Actinomycetota</taxon>
        <taxon>Actinomycetes</taxon>
        <taxon>Mycobacteriales</taxon>
        <taxon>Mycobacteriaceae</taxon>
        <taxon>Mycobacterium</taxon>
    </lineage>
</organism>
<evidence type="ECO:0000256" key="3">
    <source>
        <dbReference type="ARBA" id="ARBA00022692"/>
    </source>
</evidence>
<dbReference type="EMBL" id="BLKW01000002">
    <property type="protein sequence ID" value="GFG72986.1"/>
    <property type="molecule type" value="Genomic_DNA"/>
</dbReference>
<feature type="transmembrane region" description="Helical" evidence="6">
    <location>
        <begin position="229"/>
        <end position="248"/>
    </location>
</feature>
<keyword evidence="3 6" id="KW-0812">Transmembrane</keyword>
<keyword evidence="5 6" id="KW-0472">Membrane</keyword>
<feature type="transmembrane region" description="Helical" evidence="6">
    <location>
        <begin position="42"/>
        <end position="65"/>
    </location>
</feature>
<dbReference type="PANTHER" id="PTHR30213:SF1">
    <property type="entry name" value="INNER MEMBRANE PROTEIN YHJD"/>
    <property type="match status" value="1"/>
</dbReference>
<feature type="transmembrane region" description="Helical" evidence="6">
    <location>
        <begin position="188"/>
        <end position="208"/>
    </location>
</feature>
<comment type="subcellular location">
    <subcellularLocation>
        <location evidence="1">Cell membrane</location>
        <topology evidence="1">Multi-pass membrane protein</topology>
    </subcellularLocation>
</comment>
<dbReference type="InterPro" id="IPR005274">
    <property type="entry name" value="IM_pro_YhjD"/>
</dbReference>